<accession>A0A2R5GBS6</accession>
<proteinExistence type="predicted"/>
<dbReference type="EMBL" id="BEYU01000028">
    <property type="protein sequence ID" value="GBG27158.1"/>
    <property type="molecule type" value="Genomic_DNA"/>
</dbReference>
<evidence type="ECO:0000256" key="1">
    <source>
        <dbReference type="SAM" id="MobiDB-lite"/>
    </source>
</evidence>
<dbReference type="Proteomes" id="UP000241890">
    <property type="component" value="Unassembled WGS sequence"/>
</dbReference>
<feature type="region of interest" description="Disordered" evidence="1">
    <location>
        <begin position="349"/>
        <end position="380"/>
    </location>
</feature>
<gene>
    <name evidence="2" type="ORF">FCC1311_033812</name>
</gene>
<feature type="compositionally biased region" description="Low complexity" evidence="1">
    <location>
        <begin position="247"/>
        <end position="259"/>
    </location>
</feature>
<dbReference type="AlphaFoldDB" id="A0A2R5GBS6"/>
<sequence length="394" mass="43311">MAAVDPADSLARAEQAQREGRVQMLVEEIEEVHAAMTACLRVSEREFNAARQRGKGAQDDEEAWAEAAQIIRKTRSKVNSLLCRERNVLSLYAAECGVHVRLAGGDRQVTLSDKIQVLELKTPKQTQTQTKDALKTMPTQLQPLQTQTHTQESPSEIMAQTELHRHIDSARRQGRVPWEVRVLERIALKLKAKRHEALGAGQSVLRIDADIAKIEQELSAISNSSGPAARKSLSPDHSGASSSFQMTTTSTTTTTVPTTNQKHSKISSHRNTTSSTSKSSARGPTPASEESLHWDTPVAPSVAKHQRSGLTPPFVTQHLDWSISPVQEVGDARIVAREFDAMISKIAAGQTPAKPSADSARRRNDDQTDILDLISTSSPSYAREQQRLARQLFE</sequence>
<feature type="compositionally biased region" description="Polar residues" evidence="1">
    <location>
        <begin position="269"/>
        <end position="282"/>
    </location>
</feature>
<name>A0A2R5GBS6_9STRA</name>
<organism evidence="2 3">
    <name type="scientific">Hondaea fermentalgiana</name>
    <dbReference type="NCBI Taxonomy" id="2315210"/>
    <lineage>
        <taxon>Eukaryota</taxon>
        <taxon>Sar</taxon>
        <taxon>Stramenopiles</taxon>
        <taxon>Bigyra</taxon>
        <taxon>Labyrinthulomycetes</taxon>
        <taxon>Thraustochytrida</taxon>
        <taxon>Thraustochytriidae</taxon>
        <taxon>Hondaea</taxon>
    </lineage>
</organism>
<evidence type="ECO:0000313" key="3">
    <source>
        <dbReference type="Proteomes" id="UP000241890"/>
    </source>
</evidence>
<reference evidence="2 3" key="1">
    <citation type="submission" date="2017-12" db="EMBL/GenBank/DDBJ databases">
        <title>Sequencing, de novo assembly and annotation of complete genome of a new Thraustochytrid species, strain FCC1311.</title>
        <authorList>
            <person name="Sedici K."/>
            <person name="Godart F."/>
            <person name="Aiese Cigliano R."/>
            <person name="Sanseverino W."/>
            <person name="Barakat M."/>
            <person name="Ortet P."/>
            <person name="Marechal E."/>
            <person name="Cagnac O."/>
            <person name="Amato A."/>
        </authorList>
    </citation>
    <scope>NUCLEOTIDE SEQUENCE [LARGE SCALE GENOMIC DNA]</scope>
</reference>
<comment type="caution">
    <text evidence="2">The sequence shown here is derived from an EMBL/GenBank/DDBJ whole genome shotgun (WGS) entry which is preliminary data.</text>
</comment>
<protein>
    <submittedName>
        <fullName evidence="2">Uncharacterized protein</fullName>
    </submittedName>
</protein>
<dbReference type="InParanoid" id="A0A2R5GBS6"/>
<feature type="region of interest" description="Disordered" evidence="1">
    <location>
        <begin position="223"/>
        <end position="293"/>
    </location>
</feature>
<evidence type="ECO:0000313" key="2">
    <source>
        <dbReference type="EMBL" id="GBG27158.1"/>
    </source>
</evidence>
<keyword evidence="3" id="KW-1185">Reference proteome</keyword>